<dbReference type="Proteomes" id="UP000269945">
    <property type="component" value="Unassembled WGS sequence"/>
</dbReference>
<name>A0A9X9PV14_GULGU</name>
<organism evidence="1 2">
    <name type="scientific">Gulo gulo</name>
    <name type="common">Wolverine</name>
    <name type="synonym">Gluton</name>
    <dbReference type="NCBI Taxonomy" id="48420"/>
    <lineage>
        <taxon>Eukaryota</taxon>
        <taxon>Metazoa</taxon>
        <taxon>Chordata</taxon>
        <taxon>Craniata</taxon>
        <taxon>Vertebrata</taxon>
        <taxon>Euteleostomi</taxon>
        <taxon>Mammalia</taxon>
        <taxon>Eutheria</taxon>
        <taxon>Laurasiatheria</taxon>
        <taxon>Carnivora</taxon>
        <taxon>Caniformia</taxon>
        <taxon>Musteloidea</taxon>
        <taxon>Mustelidae</taxon>
        <taxon>Guloninae</taxon>
        <taxon>Gulo</taxon>
    </lineage>
</organism>
<reference evidence="1 2" key="1">
    <citation type="submission" date="2018-10" db="EMBL/GenBank/DDBJ databases">
        <authorList>
            <person name="Ekblom R."/>
            <person name="Jareborg N."/>
        </authorList>
    </citation>
    <scope>NUCLEOTIDE SEQUENCE [LARGE SCALE GENOMIC DNA]</scope>
    <source>
        <tissue evidence="1">Muscle</tissue>
    </source>
</reference>
<dbReference type="PROSITE" id="PS51257">
    <property type="entry name" value="PROKAR_LIPOPROTEIN"/>
    <property type="match status" value="1"/>
</dbReference>
<gene>
    <name evidence="1" type="ORF">BN2614_LOCUS2</name>
</gene>
<feature type="non-terminal residue" evidence="1">
    <location>
        <position position="84"/>
    </location>
</feature>
<evidence type="ECO:0000313" key="2">
    <source>
        <dbReference type="Proteomes" id="UP000269945"/>
    </source>
</evidence>
<sequence>MDLSRSRSRFLSISILSLSLSLSFYISVSSCCVTNHPKIKWLKALTIIFHASIGWLGSANLGWACSCFCDQLLHWLGVGWCRMA</sequence>
<evidence type="ECO:0000313" key="1">
    <source>
        <dbReference type="EMBL" id="VCW67424.1"/>
    </source>
</evidence>
<dbReference type="EMBL" id="CYRY02002689">
    <property type="protein sequence ID" value="VCW67424.1"/>
    <property type="molecule type" value="Genomic_DNA"/>
</dbReference>
<comment type="caution">
    <text evidence="1">The sequence shown here is derived from an EMBL/GenBank/DDBJ whole genome shotgun (WGS) entry which is preliminary data.</text>
</comment>
<proteinExistence type="predicted"/>
<dbReference type="AlphaFoldDB" id="A0A9X9PV14"/>
<accession>A0A9X9PV14</accession>
<protein>
    <submittedName>
        <fullName evidence="1">Uncharacterized protein</fullName>
    </submittedName>
</protein>
<keyword evidence="2" id="KW-1185">Reference proteome</keyword>